<comment type="caution">
    <text evidence="1">The sequence shown here is derived from an EMBL/GenBank/DDBJ whole genome shotgun (WGS) entry which is preliminary data.</text>
</comment>
<protein>
    <submittedName>
        <fullName evidence="1">10150_t:CDS:1</fullName>
    </submittedName>
</protein>
<name>A0A9N9PFJ3_9GLOM</name>
<gene>
    <name evidence="1" type="ORF">CPELLU_LOCUS18716</name>
</gene>
<evidence type="ECO:0000313" key="1">
    <source>
        <dbReference type="EMBL" id="CAG8811639.1"/>
    </source>
</evidence>
<reference evidence="1" key="1">
    <citation type="submission" date="2021-06" db="EMBL/GenBank/DDBJ databases">
        <authorList>
            <person name="Kallberg Y."/>
            <person name="Tangrot J."/>
            <person name="Rosling A."/>
        </authorList>
    </citation>
    <scope>NUCLEOTIDE SEQUENCE</scope>
    <source>
        <strain evidence="1">FL966</strain>
    </source>
</reference>
<dbReference type="AlphaFoldDB" id="A0A9N9PFJ3"/>
<accession>A0A9N9PFJ3</accession>
<evidence type="ECO:0000313" key="2">
    <source>
        <dbReference type="Proteomes" id="UP000789759"/>
    </source>
</evidence>
<feature type="non-terminal residue" evidence="1">
    <location>
        <position position="1"/>
    </location>
</feature>
<dbReference type="EMBL" id="CAJVQA010039067">
    <property type="protein sequence ID" value="CAG8811639.1"/>
    <property type="molecule type" value="Genomic_DNA"/>
</dbReference>
<dbReference type="OrthoDB" id="2439498at2759"/>
<proteinExistence type="predicted"/>
<organism evidence="1 2">
    <name type="scientific">Cetraspora pellucida</name>
    <dbReference type="NCBI Taxonomy" id="1433469"/>
    <lineage>
        <taxon>Eukaryota</taxon>
        <taxon>Fungi</taxon>
        <taxon>Fungi incertae sedis</taxon>
        <taxon>Mucoromycota</taxon>
        <taxon>Glomeromycotina</taxon>
        <taxon>Glomeromycetes</taxon>
        <taxon>Diversisporales</taxon>
        <taxon>Gigasporaceae</taxon>
        <taxon>Cetraspora</taxon>
    </lineage>
</organism>
<dbReference type="Proteomes" id="UP000789759">
    <property type="component" value="Unassembled WGS sequence"/>
</dbReference>
<keyword evidence="2" id="KW-1185">Reference proteome</keyword>
<sequence length="58" mass="6989">NTNEFYECENQRLDLMFHIELLSLHNIILKDKESQKKNIEFEIDYHIVSLVSDRDGYS</sequence>